<name>A0A3B8DWL2_9CAUD</name>
<proteinExistence type="predicted"/>
<dbReference type="EMBL" id="MH823906">
    <property type="protein sequence ID" value="AYJ72887.1"/>
    <property type="molecule type" value="Genomic_DNA"/>
</dbReference>
<gene>
    <name evidence="1" type="ORF">CPT_Maroon_023</name>
</gene>
<organism evidence="1 2">
    <name type="scientific">Citrobacter phage Maroon</name>
    <dbReference type="NCBI Taxonomy" id="2315469"/>
    <lineage>
        <taxon>Viruses</taxon>
        <taxon>Duplodnaviria</taxon>
        <taxon>Heunggongvirae</taxon>
        <taxon>Uroviricota</taxon>
        <taxon>Caudoviricetes</taxon>
        <taxon>Pantevenvirales</taxon>
        <taxon>Straboviridae</taxon>
        <taxon>Pseudotevenvirus</taxon>
        <taxon>Pseudotevenvirus margaery</taxon>
    </lineage>
</organism>
<protein>
    <submittedName>
        <fullName evidence="1">Uncharacterized protein</fullName>
    </submittedName>
</protein>
<accession>A0A3B8DWL2</accession>
<evidence type="ECO:0000313" key="2">
    <source>
        <dbReference type="Proteomes" id="UP000278462"/>
    </source>
</evidence>
<dbReference type="Proteomes" id="UP000278462">
    <property type="component" value="Segment"/>
</dbReference>
<reference evidence="2" key="1">
    <citation type="submission" date="2018-08" db="EMBL/GenBank/DDBJ databases">
        <title>Complete Genome of Citrobacter freundii Myophage Maroon.</title>
        <authorList>
            <person name="McDermott J.R."/>
            <person name="Shao Q."/>
            <person name="O'Leary C."/>
            <person name="Liu M."/>
        </authorList>
    </citation>
    <scope>NUCLEOTIDE SEQUENCE [LARGE SCALE GENOMIC DNA]</scope>
</reference>
<evidence type="ECO:0000313" key="1">
    <source>
        <dbReference type="EMBL" id="AYJ72887.1"/>
    </source>
</evidence>
<sequence>MKLTIKVTDIPQILEALEKIREKDPHSGAMLAMYTTIDPYDVIHKLKFVDKHNKNLYCPNGSDHSYGRIAQEVELSYEEYDVVVLILRVMRNMRENKDLWYLS</sequence>